<keyword evidence="1" id="KW-1133">Transmembrane helix</keyword>
<organism evidence="2 3">
    <name type="scientific">Asaia lannensis NBRC 102526</name>
    <dbReference type="NCBI Taxonomy" id="1307926"/>
    <lineage>
        <taxon>Bacteria</taxon>
        <taxon>Pseudomonadati</taxon>
        <taxon>Pseudomonadota</taxon>
        <taxon>Alphaproteobacteria</taxon>
        <taxon>Acetobacterales</taxon>
        <taxon>Acetobacteraceae</taxon>
        <taxon>Asaia</taxon>
    </lineage>
</organism>
<proteinExistence type="predicted"/>
<feature type="transmembrane region" description="Helical" evidence="1">
    <location>
        <begin position="72"/>
        <end position="93"/>
    </location>
</feature>
<protein>
    <submittedName>
        <fullName evidence="2">DUF2809 domain-containing protein</fullName>
    </submittedName>
</protein>
<keyword evidence="3" id="KW-1185">Reference proteome</keyword>
<keyword evidence="1" id="KW-0472">Membrane</keyword>
<gene>
    <name evidence="2" type="ORF">NF685_11835</name>
</gene>
<feature type="transmembrane region" description="Helical" evidence="1">
    <location>
        <begin position="12"/>
        <end position="33"/>
    </location>
</feature>
<feature type="transmembrane region" description="Helical" evidence="1">
    <location>
        <begin position="113"/>
        <end position="135"/>
    </location>
</feature>
<reference evidence="2 3" key="1">
    <citation type="submission" date="2022-06" db="EMBL/GenBank/DDBJ databases">
        <title>Whole-genome of Asaia lannensis strain LMG 27011T.</title>
        <authorList>
            <person name="Sombolestani A."/>
        </authorList>
    </citation>
    <scope>NUCLEOTIDE SEQUENCE [LARGE SCALE GENOMIC DNA]</scope>
    <source>
        <strain evidence="2 3">NBRC 102526</strain>
    </source>
</reference>
<sequence>MREAPRQRTGYNITVGMAPVVALLLTIILAGIACRLASLGLSPSFRKWSGSVLWGGMFWCLAALIARGRSRLVILVLALCGATLSETVKLLHFPWLDTLRATGVGAFVLGSHFAYADLIAYAAGACLTGLLMTQAHMTGNRKNRK</sequence>
<comment type="caution">
    <text evidence="2">The sequence shown here is derived from an EMBL/GenBank/DDBJ whole genome shotgun (WGS) entry which is preliminary data.</text>
</comment>
<dbReference type="Pfam" id="PF10990">
    <property type="entry name" value="DUF2809"/>
    <property type="match status" value="1"/>
</dbReference>
<dbReference type="EMBL" id="JAMXQU010000009">
    <property type="protein sequence ID" value="MCO6160721.1"/>
    <property type="molecule type" value="Genomic_DNA"/>
</dbReference>
<dbReference type="Proteomes" id="UP001523401">
    <property type="component" value="Unassembled WGS sequence"/>
</dbReference>
<keyword evidence="1" id="KW-0812">Transmembrane</keyword>
<feature type="transmembrane region" description="Helical" evidence="1">
    <location>
        <begin position="45"/>
        <end position="65"/>
    </location>
</feature>
<dbReference type="PROSITE" id="PS51257">
    <property type="entry name" value="PROKAR_LIPOPROTEIN"/>
    <property type="match status" value="1"/>
</dbReference>
<dbReference type="RefSeq" id="WP_252849761.1">
    <property type="nucleotide sequence ID" value="NZ_BAPW01000045.1"/>
</dbReference>
<name>A0ABT1CIK6_9PROT</name>
<dbReference type="InterPro" id="IPR021257">
    <property type="entry name" value="DUF2809"/>
</dbReference>
<evidence type="ECO:0000256" key="1">
    <source>
        <dbReference type="SAM" id="Phobius"/>
    </source>
</evidence>
<evidence type="ECO:0000313" key="2">
    <source>
        <dbReference type="EMBL" id="MCO6160721.1"/>
    </source>
</evidence>
<evidence type="ECO:0000313" key="3">
    <source>
        <dbReference type="Proteomes" id="UP001523401"/>
    </source>
</evidence>
<accession>A0ABT1CIK6</accession>